<dbReference type="GO" id="GO:0051301">
    <property type="term" value="P:cell division"/>
    <property type="evidence" value="ECO:0007669"/>
    <property type="project" value="UniProtKB-KW"/>
</dbReference>
<organism evidence="9 10">
    <name type="scientific">Eruca vesicaria subsp. sativa</name>
    <name type="common">Garden rocket</name>
    <name type="synonym">Eruca sativa</name>
    <dbReference type="NCBI Taxonomy" id="29727"/>
    <lineage>
        <taxon>Eukaryota</taxon>
        <taxon>Viridiplantae</taxon>
        <taxon>Streptophyta</taxon>
        <taxon>Embryophyta</taxon>
        <taxon>Tracheophyta</taxon>
        <taxon>Spermatophyta</taxon>
        <taxon>Magnoliopsida</taxon>
        <taxon>eudicotyledons</taxon>
        <taxon>Gunneridae</taxon>
        <taxon>Pentapetalae</taxon>
        <taxon>rosids</taxon>
        <taxon>malvids</taxon>
        <taxon>Brassicales</taxon>
        <taxon>Brassicaceae</taxon>
        <taxon>Brassiceae</taxon>
        <taxon>Eruca</taxon>
    </lineage>
</organism>
<dbReference type="InterPro" id="IPR039361">
    <property type="entry name" value="Cyclin"/>
</dbReference>
<feature type="domain" description="Cyclin C-terminal" evidence="8">
    <location>
        <begin position="164"/>
        <end position="296"/>
    </location>
</feature>
<dbReference type="SMART" id="SM01332">
    <property type="entry name" value="Cyclin_C"/>
    <property type="match status" value="1"/>
</dbReference>
<dbReference type="AlphaFoldDB" id="A0ABC8KQE3"/>
<dbReference type="InterPro" id="IPR013763">
    <property type="entry name" value="Cyclin-like_dom"/>
</dbReference>
<dbReference type="Pfam" id="PF00134">
    <property type="entry name" value="Cyclin_N"/>
    <property type="match status" value="1"/>
</dbReference>
<comment type="similarity">
    <text evidence="1">Belongs to the cyclin family. Cyclin D subfamily.</text>
</comment>
<dbReference type="CDD" id="cd20544">
    <property type="entry name" value="CYCLIN_AtCycD-like_rpt2"/>
    <property type="match status" value="1"/>
</dbReference>
<name>A0ABC8KQE3_ERUVS</name>
<dbReference type="FunFam" id="1.10.472.10:FF:000060">
    <property type="entry name" value="D6-type cyclin"/>
    <property type="match status" value="1"/>
</dbReference>
<keyword evidence="2" id="KW-0132">Cell division</keyword>
<dbReference type="Gene3D" id="1.10.472.10">
    <property type="entry name" value="Cyclin-like"/>
    <property type="match status" value="2"/>
</dbReference>
<dbReference type="InterPro" id="IPR006671">
    <property type="entry name" value="Cyclin_N"/>
</dbReference>
<evidence type="ECO:0000259" key="7">
    <source>
        <dbReference type="SMART" id="SM00385"/>
    </source>
</evidence>
<dbReference type="InterPro" id="IPR036915">
    <property type="entry name" value="Cyclin-like_sf"/>
</dbReference>
<accession>A0ABC8KQE3</accession>
<dbReference type="Pfam" id="PF02984">
    <property type="entry name" value="Cyclin_C"/>
    <property type="match status" value="1"/>
</dbReference>
<protein>
    <submittedName>
        <fullName evidence="9">Uncharacterized protein</fullName>
    </submittedName>
</protein>
<evidence type="ECO:0000256" key="4">
    <source>
        <dbReference type="ARBA" id="ARBA00023306"/>
    </source>
</evidence>
<comment type="caution">
    <text evidence="9">The sequence shown here is derived from an EMBL/GenBank/DDBJ whole genome shotgun (WGS) entry which is preliminary data.</text>
</comment>
<proteinExistence type="inferred from homology"/>
<dbReference type="SMART" id="SM00385">
    <property type="entry name" value="CYCLIN"/>
    <property type="match status" value="2"/>
</dbReference>
<dbReference type="Proteomes" id="UP001642260">
    <property type="component" value="Unassembled WGS sequence"/>
</dbReference>
<sequence>MEFHLEHPLSHSSSSCIHNNFNDQETKDDDDALPPHSLFLVEQQHMPSPHYFHTLKSSSSLLSNRNHAISSIFQYSRKFDDQSLTYLAVNYLDRFLSSEDMMLQSKPWILKLISLSCVSLSAKMRKPEISVCDLPVEGEMFDAQMIERMENVILGALKWRMRSVTPFSFLSFFLGCLFELKEGHSVLKHSLKSQATDLTFNLQHDIKFLEFKPSVIAAAALLFASSELCPQQFSSFSNRICQCTYVNKDELMECYKAMQERDVVEDNEGSNDTAVNVLDQQFSSCEESAITASSPKRRKTITTSTTTRLS</sequence>
<dbReference type="FunFam" id="1.10.472.10:FF:000040">
    <property type="entry name" value="D6-type cyclin"/>
    <property type="match status" value="1"/>
</dbReference>
<evidence type="ECO:0000256" key="5">
    <source>
        <dbReference type="RuleBase" id="RU000383"/>
    </source>
</evidence>
<dbReference type="CDD" id="cd20543">
    <property type="entry name" value="CYCLIN_AtCycD-like_rpt1"/>
    <property type="match status" value="1"/>
</dbReference>
<evidence type="ECO:0000256" key="1">
    <source>
        <dbReference type="ARBA" id="ARBA00009065"/>
    </source>
</evidence>
<keyword evidence="3 5" id="KW-0195">Cyclin</keyword>
<gene>
    <name evidence="9" type="ORF">ERUC_LOCUS26839</name>
</gene>
<dbReference type="EMBL" id="CAKOAT010297377">
    <property type="protein sequence ID" value="CAH8361083.1"/>
    <property type="molecule type" value="Genomic_DNA"/>
</dbReference>
<dbReference type="PANTHER" id="PTHR10177">
    <property type="entry name" value="CYCLINS"/>
    <property type="match status" value="1"/>
</dbReference>
<feature type="region of interest" description="Disordered" evidence="6">
    <location>
        <begin position="1"/>
        <end position="34"/>
    </location>
</feature>
<evidence type="ECO:0000256" key="3">
    <source>
        <dbReference type="ARBA" id="ARBA00023127"/>
    </source>
</evidence>
<keyword evidence="4" id="KW-0131">Cell cycle</keyword>
<evidence type="ECO:0000259" key="8">
    <source>
        <dbReference type="SMART" id="SM01332"/>
    </source>
</evidence>
<evidence type="ECO:0000313" key="9">
    <source>
        <dbReference type="EMBL" id="CAH8361083.1"/>
    </source>
</evidence>
<feature type="domain" description="Cyclin-like" evidence="7">
    <location>
        <begin position="70"/>
        <end position="155"/>
    </location>
</feature>
<feature type="domain" description="Cyclin-like" evidence="7">
    <location>
        <begin position="178"/>
        <end position="260"/>
    </location>
</feature>
<evidence type="ECO:0000256" key="2">
    <source>
        <dbReference type="ARBA" id="ARBA00022618"/>
    </source>
</evidence>
<evidence type="ECO:0000313" key="10">
    <source>
        <dbReference type="Proteomes" id="UP001642260"/>
    </source>
</evidence>
<reference evidence="9 10" key="1">
    <citation type="submission" date="2022-03" db="EMBL/GenBank/DDBJ databases">
        <authorList>
            <person name="Macdonald S."/>
            <person name="Ahmed S."/>
            <person name="Newling K."/>
        </authorList>
    </citation>
    <scope>NUCLEOTIDE SEQUENCE [LARGE SCALE GENOMIC DNA]</scope>
</reference>
<keyword evidence="10" id="KW-1185">Reference proteome</keyword>
<dbReference type="InterPro" id="IPR004367">
    <property type="entry name" value="Cyclin_C-dom"/>
</dbReference>
<evidence type="ECO:0000256" key="6">
    <source>
        <dbReference type="SAM" id="MobiDB-lite"/>
    </source>
</evidence>
<dbReference type="SUPFAM" id="SSF47954">
    <property type="entry name" value="Cyclin-like"/>
    <property type="match status" value="2"/>
</dbReference>